<dbReference type="SUPFAM" id="SSF56731">
    <property type="entry name" value="DNA primase core"/>
    <property type="match status" value="1"/>
</dbReference>
<keyword evidence="11" id="KW-0067">ATP-binding</keyword>
<dbReference type="PANTHER" id="PTHR30313">
    <property type="entry name" value="DNA PRIMASE"/>
    <property type="match status" value="1"/>
</dbReference>
<dbReference type="Pfam" id="PF13155">
    <property type="entry name" value="Toprim_2"/>
    <property type="match status" value="1"/>
</dbReference>
<dbReference type="GO" id="GO:0008270">
    <property type="term" value="F:zinc ion binding"/>
    <property type="evidence" value="ECO:0007669"/>
    <property type="project" value="UniProtKB-KW"/>
</dbReference>
<evidence type="ECO:0000256" key="9">
    <source>
        <dbReference type="ARBA" id="ARBA00023163"/>
    </source>
</evidence>
<keyword evidence="8" id="KW-0862">Zinc</keyword>
<dbReference type="SUPFAM" id="SSF57783">
    <property type="entry name" value="Zinc beta-ribbon"/>
    <property type="match status" value="1"/>
</dbReference>
<keyword evidence="9" id="KW-0804">Transcription</keyword>
<dbReference type="InterPro" id="IPR002694">
    <property type="entry name" value="Znf_CHC2"/>
</dbReference>
<dbReference type="InterPro" id="IPR034151">
    <property type="entry name" value="TOPRIM_DnaG_bac"/>
</dbReference>
<accession>A0A2P1MY03</accession>
<dbReference type="GO" id="GO:0006269">
    <property type="term" value="P:DNA replication, synthesis of primer"/>
    <property type="evidence" value="ECO:0007669"/>
    <property type="project" value="UniProtKB-KW"/>
</dbReference>
<keyword evidence="3" id="KW-0808">Transferase</keyword>
<evidence type="ECO:0000256" key="4">
    <source>
        <dbReference type="ARBA" id="ARBA00022695"/>
    </source>
</evidence>
<dbReference type="GeneID" id="54990037"/>
<dbReference type="Gene3D" id="3.90.580.10">
    <property type="entry name" value="Zinc finger, CHC2-type domain"/>
    <property type="match status" value="1"/>
</dbReference>
<protein>
    <submittedName>
        <fullName evidence="11">DNA primase/helicase</fullName>
    </submittedName>
</protein>
<dbReference type="PANTHER" id="PTHR30313:SF2">
    <property type="entry name" value="DNA PRIMASE"/>
    <property type="match status" value="1"/>
</dbReference>
<dbReference type="CDD" id="cd03364">
    <property type="entry name" value="TOPRIM_DnaG_primases"/>
    <property type="match status" value="1"/>
</dbReference>
<keyword evidence="4" id="KW-0548">Nucleotidyltransferase</keyword>
<name>A0A2P1MY03_9CAUD</name>
<dbReference type="InterPro" id="IPR036977">
    <property type="entry name" value="DNA_primase_Znf_CHC2"/>
</dbReference>
<evidence type="ECO:0000256" key="8">
    <source>
        <dbReference type="ARBA" id="ARBA00022833"/>
    </source>
</evidence>
<evidence type="ECO:0000256" key="1">
    <source>
        <dbReference type="ARBA" id="ARBA00022478"/>
    </source>
</evidence>
<keyword evidence="7" id="KW-0863">Zinc-finger</keyword>
<keyword evidence="5" id="KW-0235">DNA replication</keyword>
<evidence type="ECO:0000256" key="7">
    <source>
        <dbReference type="ARBA" id="ARBA00022771"/>
    </source>
</evidence>
<dbReference type="RefSeq" id="YP_009799548.1">
    <property type="nucleotide sequence ID" value="NC_047945.1"/>
</dbReference>
<keyword evidence="11" id="KW-0347">Helicase</keyword>
<reference evidence="11 12" key="1">
    <citation type="submission" date="2018-03" db="EMBL/GenBank/DDBJ databases">
        <title>Isolation, the biological characteristics and genomics of two new strains of lysate Staphylococcus aureus phage.</title>
        <authorList>
            <person name="Jin X."/>
            <person name="Zhang C."/>
        </authorList>
    </citation>
    <scope>NUCLEOTIDE SEQUENCE [LARGE SCALE GENOMIC DNA]</scope>
</reference>
<dbReference type="GO" id="GO:0000428">
    <property type="term" value="C:DNA-directed RNA polymerase complex"/>
    <property type="evidence" value="ECO:0007669"/>
    <property type="project" value="UniProtKB-KW"/>
</dbReference>
<keyword evidence="12" id="KW-1185">Reference proteome</keyword>
<organism evidence="11 12">
    <name type="scientific">Staphylococcus phage phiSA_BS1</name>
    <dbReference type="NCBI Taxonomy" id="2126734"/>
    <lineage>
        <taxon>Viruses</taxon>
        <taxon>Duplodnaviria</taxon>
        <taxon>Heunggongvirae</taxon>
        <taxon>Uroviricota</taxon>
        <taxon>Caudoviricetes</taxon>
        <taxon>Herelleviridae</taxon>
        <taxon>Twortvirinae</taxon>
        <taxon>Baoshanvirus</taxon>
        <taxon>Baoshanvirus BS1</taxon>
    </lineage>
</organism>
<dbReference type="EMBL" id="MH078572">
    <property type="protein sequence ID" value="AVP40452.1"/>
    <property type="molecule type" value="Genomic_DNA"/>
</dbReference>
<dbReference type="Proteomes" id="UP000241797">
    <property type="component" value="Segment"/>
</dbReference>
<sequence>MRFEEFLQGTLGAPLESTVGELRYDCPFCSDTKKRFYVKQSLDSKNGQYICFNCGETGNPITFMKRYYNVDSRNAVKLLEQNNVEIDIDKTIKFDNSLSDSEKLILLLRGVEPEEYEVKKKPPKLPFNYKFLSQNLYNKEAIPFLRYLNGRGVTLQQIIEHNIAYTVESKCYKSDNIQTFTFYNSLIFFTYNAQGEYVYWNTRSIIPTKMKTINAPASDEQYGKKDVLFNFNKAKDQRMLIITEGVFDALTFHQYGIATFGKAVSDNQIKLIKKYVKPETDIYLMLDSDAYEYNVKVARELFKKFPNTYVVPHGEEDPNDLGTEKAFQLIKDKRIKATPEGLTNYEIQQKLIN</sequence>
<evidence type="ECO:0000313" key="11">
    <source>
        <dbReference type="EMBL" id="AVP40452.1"/>
    </source>
</evidence>
<dbReference type="Gene3D" id="3.40.1360.10">
    <property type="match status" value="1"/>
</dbReference>
<dbReference type="Pfam" id="PF01807">
    <property type="entry name" value="Zn_ribbon_DnaG"/>
    <property type="match status" value="1"/>
</dbReference>
<keyword evidence="2" id="KW-0639">Primosome</keyword>
<dbReference type="GO" id="GO:0004386">
    <property type="term" value="F:helicase activity"/>
    <property type="evidence" value="ECO:0007669"/>
    <property type="project" value="UniProtKB-KW"/>
</dbReference>
<evidence type="ECO:0000256" key="5">
    <source>
        <dbReference type="ARBA" id="ARBA00022705"/>
    </source>
</evidence>
<evidence type="ECO:0000256" key="6">
    <source>
        <dbReference type="ARBA" id="ARBA00022723"/>
    </source>
</evidence>
<dbReference type="GO" id="GO:0003677">
    <property type="term" value="F:DNA binding"/>
    <property type="evidence" value="ECO:0007669"/>
    <property type="project" value="InterPro"/>
</dbReference>
<dbReference type="InterPro" id="IPR050219">
    <property type="entry name" value="DnaG_primase"/>
</dbReference>
<dbReference type="SMART" id="SM00400">
    <property type="entry name" value="ZnF_CHCC"/>
    <property type="match status" value="1"/>
</dbReference>
<evidence type="ECO:0000256" key="3">
    <source>
        <dbReference type="ARBA" id="ARBA00022679"/>
    </source>
</evidence>
<dbReference type="InterPro" id="IPR006171">
    <property type="entry name" value="TOPRIM_dom"/>
</dbReference>
<feature type="domain" description="Toprim" evidence="10">
    <location>
        <begin position="238"/>
        <end position="316"/>
    </location>
</feature>
<dbReference type="PROSITE" id="PS50880">
    <property type="entry name" value="TOPRIM"/>
    <property type="match status" value="1"/>
</dbReference>
<evidence type="ECO:0000259" key="10">
    <source>
        <dbReference type="PROSITE" id="PS50880"/>
    </source>
</evidence>
<evidence type="ECO:0000313" key="12">
    <source>
        <dbReference type="Proteomes" id="UP000241797"/>
    </source>
</evidence>
<keyword evidence="6" id="KW-0479">Metal-binding</keyword>
<keyword evidence="11" id="KW-0547">Nucleotide-binding</keyword>
<proteinExistence type="predicted"/>
<keyword evidence="1" id="KW-0240">DNA-directed RNA polymerase</keyword>
<dbReference type="KEGG" id="vg:54990037"/>
<dbReference type="GO" id="GO:0003899">
    <property type="term" value="F:DNA-directed RNA polymerase activity"/>
    <property type="evidence" value="ECO:0007669"/>
    <property type="project" value="InterPro"/>
</dbReference>
<evidence type="ECO:0000256" key="2">
    <source>
        <dbReference type="ARBA" id="ARBA00022515"/>
    </source>
</evidence>
<keyword evidence="11" id="KW-0378">Hydrolase</keyword>